<dbReference type="Proteomes" id="UP000094336">
    <property type="component" value="Unassembled WGS sequence"/>
</dbReference>
<organism evidence="1 2">
    <name type="scientific">Babjeviella inositovora NRRL Y-12698</name>
    <dbReference type="NCBI Taxonomy" id="984486"/>
    <lineage>
        <taxon>Eukaryota</taxon>
        <taxon>Fungi</taxon>
        <taxon>Dikarya</taxon>
        <taxon>Ascomycota</taxon>
        <taxon>Saccharomycotina</taxon>
        <taxon>Pichiomycetes</taxon>
        <taxon>Serinales incertae sedis</taxon>
        <taxon>Babjeviella</taxon>
    </lineage>
</organism>
<accession>A0A1E3QQL9</accession>
<dbReference type="GeneID" id="30144965"/>
<evidence type="ECO:0000313" key="2">
    <source>
        <dbReference type="Proteomes" id="UP000094336"/>
    </source>
</evidence>
<dbReference type="EMBL" id="KV454431">
    <property type="protein sequence ID" value="ODQ79979.1"/>
    <property type="molecule type" value="Genomic_DNA"/>
</dbReference>
<dbReference type="RefSeq" id="XP_018985307.1">
    <property type="nucleotide sequence ID" value="XM_019127112.1"/>
</dbReference>
<dbReference type="AlphaFoldDB" id="A0A1E3QQL9"/>
<name>A0A1E3QQL9_9ASCO</name>
<reference evidence="2" key="1">
    <citation type="submission" date="2016-05" db="EMBL/GenBank/DDBJ databases">
        <title>Comparative genomics of biotechnologically important yeasts.</title>
        <authorList>
            <consortium name="DOE Joint Genome Institute"/>
            <person name="Riley R."/>
            <person name="Haridas S."/>
            <person name="Wolfe K.H."/>
            <person name="Lopes M.R."/>
            <person name="Hittinger C.T."/>
            <person name="Goker M."/>
            <person name="Salamov A."/>
            <person name="Wisecaver J."/>
            <person name="Long T.M."/>
            <person name="Aerts A.L."/>
            <person name="Barry K."/>
            <person name="Choi C."/>
            <person name="Clum A."/>
            <person name="Coughlan A.Y."/>
            <person name="Deshpande S."/>
            <person name="Douglass A.P."/>
            <person name="Hanson S.J."/>
            <person name="Klenk H.-P."/>
            <person name="Labutti K."/>
            <person name="Lapidus A."/>
            <person name="Lindquist E."/>
            <person name="Lipzen A."/>
            <person name="Meier-Kolthoff J.P."/>
            <person name="Ohm R.A."/>
            <person name="Otillar R.P."/>
            <person name="Pangilinan J."/>
            <person name="Peng Y."/>
            <person name="Rokas A."/>
            <person name="Rosa C.A."/>
            <person name="Scheuner C."/>
            <person name="Sibirny A.A."/>
            <person name="Slot J.C."/>
            <person name="Stielow J.B."/>
            <person name="Sun H."/>
            <person name="Kurtzman C.P."/>
            <person name="Blackwell M."/>
            <person name="Grigoriev I.V."/>
            <person name="Jeffries T.W."/>
        </authorList>
    </citation>
    <scope>NUCLEOTIDE SEQUENCE [LARGE SCALE GENOMIC DNA]</scope>
    <source>
        <strain evidence="2">NRRL Y-12698</strain>
    </source>
</reference>
<gene>
    <name evidence="1" type="ORF">BABINDRAFT_138064</name>
</gene>
<protein>
    <submittedName>
        <fullName evidence="1">Uncharacterized protein</fullName>
    </submittedName>
</protein>
<keyword evidence="2" id="KW-1185">Reference proteome</keyword>
<sequence>MNRNRIWRQEIRIRGRTSWYLRTEITSRTLQLGTKKSMMGEERDTLLWHLAFASSFHLHPVSVYIQLQNCRFR</sequence>
<evidence type="ECO:0000313" key="1">
    <source>
        <dbReference type="EMBL" id="ODQ79979.1"/>
    </source>
</evidence>
<proteinExistence type="predicted"/>